<accession>A0AAD6VIP6</accession>
<evidence type="ECO:0000259" key="2">
    <source>
        <dbReference type="Pfam" id="PF20153"/>
    </source>
</evidence>
<organism evidence="3 4">
    <name type="scientific">Mycena pura</name>
    <dbReference type="NCBI Taxonomy" id="153505"/>
    <lineage>
        <taxon>Eukaryota</taxon>
        <taxon>Fungi</taxon>
        <taxon>Dikarya</taxon>
        <taxon>Basidiomycota</taxon>
        <taxon>Agaricomycotina</taxon>
        <taxon>Agaricomycetes</taxon>
        <taxon>Agaricomycetidae</taxon>
        <taxon>Agaricales</taxon>
        <taxon>Marasmiineae</taxon>
        <taxon>Mycenaceae</taxon>
        <taxon>Mycena</taxon>
    </lineage>
</organism>
<comment type="caution">
    <text evidence="3">The sequence shown here is derived from an EMBL/GenBank/DDBJ whole genome shotgun (WGS) entry which is preliminary data.</text>
</comment>
<feature type="transmembrane region" description="Helical" evidence="1">
    <location>
        <begin position="400"/>
        <end position="420"/>
    </location>
</feature>
<feature type="transmembrane region" description="Helical" evidence="1">
    <location>
        <begin position="308"/>
        <end position="331"/>
    </location>
</feature>
<feature type="domain" description="DUF6535" evidence="2">
    <location>
        <begin position="253"/>
        <end position="395"/>
    </location>
</feature>
<feature type="transmembrane region" description="Helical" evidence="1">
    <location>
        <begin position="278"/>
        <end position="296"/>
    </location>
</feature>
<keyword evidence="1" id="KW-0812">Transmembrane</keyword>
<name>A0AAD6VIP6_9AGAR</name>
<proteinExistence type="predicted"/>
<keyword evidence="4" id="KW-1185">Reference proteome</keyword>
<dbReference type="AlphaFoldDB" id="A0AAD6VIP6"/>
<dbReference type="InterPro" id="IPR045338">
    <property type="entry name" value="DUF6535"/>
</dbReference>
<feature type="transmembrane region" description="Helical" evidence="1">
    <location>
        <begin position="374"/>
        <end position="394"/>
    </location>
</feature>
<reference evidence="3" key="1">
    <citation type="submission" date="2023-03" db="EMBL/GenBank/DDBJ databases">
        <title>Massive genome expansion in bonnet fungi (Mycena s.s.) driven by repeated elements and novel gene families across ecological guilds.</title>
        <authorList>
            <consortium name="Lawrence Berkeley National Laboratory"/>
            <person name="Harder C.B."/>
            <person name="Miyauchi S."/>
            <person name="Viragh M."/>
            <person name="Kuo A."/>
            <person name="Thoen E."/>
            <person name="Andreopoulos B."/>
            <person name="Lu D."/>
            <person name="Skrede I."/>
            <person name="Drula E."/>
            <person name="Henrissat B."/>
            <person name="Morin E."/>
            <person name="Kohler A."/>
            <person name="Barry K."/>
            <person name="LaButti K."/>
            <person name="Morin E."/>
            <person name="Salamov A."/>
            <person name="Lipzen A."/>
            <person name="Mereny Z."/>
            <person name="Hegedus B."/>
            <person name="Baldrian P."/>
            <person name="Stursova M."/>
            <person name="Weitz H."/>
            <person name="Taylor A."/>
            <person name="Grigoriev I.V."/>
            <person name="Nagy L.G."/>
            <person name="Martin F."/>
            <person name="Kauserud H."/>
        </authorList>
    </citation>
    <scope>NUCLEOTIDE SEQUENCE</scope>
    <source>
        <strain evidence="3">9144</strain>
    </source>
</reference>
<feature type="transmembrane region" description="Helical" evidence="1">
    <location>
        <begin position="441"/>
        <end position="462"/>
    </location>
</feature>
<gene>
    <name evidence="3" type="ORF">GGX14DRAFT_624920</name>
</gene>
<evidence type="ECO:0000256" key="1">
    <source>
        <dbReference type="SAM" id="Phobius"/>
    </source>
</evidence>
<keyword evidence="1" id="KW-1133">Transmembrane helix</keyword>
<protein>
    <recommendedName>
        <fullName evidence="2">DUF6535 domain-containing protein</fullName>
    </recommendedName>
</protein>
<sequence>MWEARKVDLPTLADGTNMNKRTFDARQLPVTTYKKPEGAHVRAIFPVNFHLGSIFRRNAIHPFPYLACCSHIAAIYRKFGRFPRLLELQGPAVINNKGAEHMGRASIRIARRRSQFNGASRRTNRADAVTLGRHDLAWLRDANCHANRYSAPIQLCGGTVIPLRFSSAVECARGRGERVPPPSSIPVLTEHKAVNKVNEHQAGRSSSSLDNDQLIKVLQSGFSDLIRKQDEIQKVVEALKPSVPVADKKSTFWKSYMKLADEHDKEFKEKYGTDLDTALIFAGLFSAIGSAFIIQIEPQLTGTPSAKIVVAESLLYISLSTTLLVALLAVLGKQWLMYYQAAGSRGTIEERGLERQRKLDGVHKWKFDTVMQTLPLLLQLALLLFSTALSVYLWTVNMPIAIIVLTFTLFGFGAYLVLLSSAMISPDSPFQTPLAPFLKRTIYLTHIFLKGLIGFLFGELIWNVKRRMRRFRQSHAYLLPSFEAHRSMTSFSTTLEEELPQTIFDKPSAEVPAVLWVLETSTDRTMLSTAAEMAIDLQWPLGMDLEVPLDRLDETVRLCLRDKETIQEDMISPAISCAMAYCTLKAAARASGNDYYKILEWSLPMGFPPDLKNVMRIYFDLPYVFNALETSQATKWALRTIPCIYMFKDNFNNSIQTTIEYFLNQFFSLGYMSKLDEEDVCNYLCCLNKFCNPGDLPVRIMNQKSKRVFKVFLMTQLFKNLQTVMLDATLLTRLIKTTSELLNMVDSRSQSEPSVKTWQVRNLIIEISELCSIRPHEEDLWFDLVVCAAMFARAWNTGFQYEGQQLDGVKPDGMQWICTALEHTQTTWVTLHLEKWDAGTMAAVDGLLTLLAWNRQASLNKPSDETLKILIQALSSGGSLARSAFFILTRAHTWFLDPQFQPILQTTVLTHLGSVISETDSNKQFLTHYFELWERLSTTPQWKPILQNHFTIWITVFGGAIWVPRVLNSNPRRDKYEESWALAITALAKAWEAFNFSDSSSSLLDFEQLVRATVSVTLQLRYDVQTSATSSFSPPITSQLRKVFSPELGKILIHTAQNAMQAISDKTEQAQGSLTVDWSKGTLNQVAGLLSALGQEIRTKFEPGSGEVQLGGMARRYIDWNELKKLFEDEIASIESRWVNSC</sequence>
<evidence type="ECO:0000313" key="3">
    <source>
        <dbReference type="EMBL" id="KAJ7210784.1"/>
    </source>
</evidence>
<dbReference type="Proteomes" id="UP001219525">
    <property type="component" value="Unassembled WGS sequence"/>
</dbReference>
<dbReference type="Pfam" id="PF20153">
    <property type="entry name" value="DUF6535"/>
    <property type="match status" value="1"/>
</dbReference>
<evidence type="ECO:0000313" key="4">
    <source>
        <dbReference type="Proteomes" id="UP001219525"/>
    </source>
</evidence>
<keyword evidence="1" id="KW-0472">Membrane</keyword>
<dbReference type="EMBL" id="JARJCW010000027">
    <property type="protein sequence ID" value="KAJ7210784.1"/>
    <property type="molecule type" value="Genomic_DNA"/>
</dbReference>